<proteinExistence type="predicted"/>
<gene>
    <name evidence="1" type="ORF">COR50_02220</name>
</gene>
<name>A0A291QQA1_9BACT</name>
<keyword evidence="2" id="KW-1185">Reference proteome</keyword>
<accession>A0A291QQA1</accession>
<reference evidence="1 2" key="1">
    <citation type="submission" date="2017-10" db="EMBL/GenBank/DDBJ databases">
        <title>Paenichitinophaga pekingensis gen. nov., sp. nov., isolated from activated sludge.</title>
        <authorList>
            <person name="Jin D."/>
            <person name="Kong X."/>
            <person name="Deng Y."/>
            <person name="Bai Z."/>
        </authorList>
    </citation>
    <scope>NUCLEOTIDE SEQUENCE [LARGE SCALE GENOMIC DNA]</scope>
    <source>
        <strain evidence="1 2">13</strain>
    </source>
</reference>
<organism evidence="1 2">
    <name type="scientific">Chitinophaga caeni</name>
    <dbReference type="NCBI Taxonomy" id="2029983"/>
    <lineage>
        <taxon>Bacteria</taxon>
        <taxon>Pseudomonadati</taxon>
        <taxon>Bacteroidota</taxon>
        <taxon>Chitinophagia</taxon>
        <taxon>Chitinophagales</taxon>
        <taxon>Chitinophagaceae</taxon>
        <taxon>Chitinophaga</taxon>
    </lineage>
</organism>
<dbReference type="KEGG" id="cbae:COR50_02220"/>
<protein>
    <submittedName>
        <fullName evidence="1">Uncharacterized protein</fullName>
    </submittedName>
</protein>
<evidence type="ECO:0000313" key="1">
    <source>
        <dbReference type="EMBL" id="ATL46073.1"/>
    </source>
</evidence>
<dbReference type="AlphaFoldDB" id="A0A291QQA1"/>
<dbReference type="EMBL" id="CP023777">
    <property type="protein sequence ID" value="ATL46073.1"/>
    <property type="molecule type" value="Genomic_DNA"/>
</dbReference>
<dbReference type="Proteomes" id="UP000220133">
    <property type="component" value="Chromosome"/>
</dbReference>
<evidence type="ECO:0000313" key="2">
    <source>
        <dbReference type="Proteomes" id="UP000220133"/>
    </source>
</evidence>
<sequence>MYHVIEYDSLMQLSNHYIPSDTSERMDVFYDYVDNIFMSGDNNSVYVTNYYSYELYDISNKGNINSYMFVLPLANSISKKYMDRKGSIEFVQYLKQNEKIIFGFNDIYRVDNNLFIRTLSAMKTHLIGEVDNIFAYNLHSKILLSLNKIQPSKISHNIPLFYDSRGIISVDRGFVYTYFLSSELTNLGVKLDDLASGFIKSMLESDTSWDDGFILIGKYHFKGDL</sequence>